<evidence type="ECO:0000256" key="1">
    <source>
        <dbReference type="SAM" id="SignalP"/>
    </source>
</evidence>
<protein>
    <recommendedName>
        <fullName evidence="4">Secreted protein</fullName>
    </recommendedName>
</protein>
<organism evidence="2 3">
    <name type="scientific">Ataeniobius toweri</name>
    <dbReference type="NCBI Taxonomy" id="208326"/>
    <lineage>
        <taxon>Eukaryota</taxon>
        <taxon>Metazoa</taxon>
        <taxon>Chordata</taxon>
        <taxon>Craniata</taxon>
        <taxon>Vertebrata</taxon>
        <taxon>Euteleostomi</taxon>
        <taxon>Actinopterygii</taxon>
        <taxon>Neopterygii</taxon>
        <taxon>Teleostei</taxon>
        <taxon>Neoteleostei</taxon>
        <taxon>Acanthomorphata</taxon>
        <taxon>Ovalentaria</taxon>
        <taxon>Atherinomorphae</taxon>
        <taxon>Cyprinodontiformes</taxon>
        <taxon>Goodeidae</taxon>
        <taxon>Ataeniobius</taxon>
    </lineage>
</organism>
<name>A0ABU7ASS3_9TELE</name>
<dbReference type="EMBL" id="JAHUTI010029629">
    <property type="protein sequence ID" value="MED6241197.1"/>
    <property type="molecule type" value="Genomic_DNA"/>
</dbReference>
<gene>
    <name evidence="2" type="ORF">ATANTOWER_002491</name>
</gene>
<dbReference type="Proteomes" id="UP001345963">
    <property type="component" value="Unassembled WGS sequence"/>
</dbReference>
<keyword evidence="1" id="KW-0732">Signal</keyword>
<evidence type="ECO:0000313" key="3">
    <source>
        <dbReference type="Proteomes" id="UP001345963"/>
    </source>
</evidence>
<feature type="chain" id="PRO_5047338268" description="Secreted protein" evidence="1">
    <location>
        <begin position="30"/>
        <end position="100"/>
    </location>
</feature>
<proteinExistence type="predicted"/>
<keyword evidence="3" id="KW-1185">Reference proteome</keyword>
<sequence>MHVRSCLGVHRFGCVLLFLFGLPKTCVTAKRTSVNKLYTDCIYLIHMPVMYTAVCRSWSGRKNHSTVAALCELENYCKVSSTMTAYTDKNVLRCFFFMFC</sequence>
<accession>A0ABU7ASS3</accession>
<evidence type="ECO:0000313" key="2">
    <source>
        <dbReference type="EMBL" id="MED6241197.1"/>
    </source>
</evidence>
<reference evidence="2 3" key="1">
    <citation type="submission" date="2021-07" db="EMBL/GenBank/DDBJ databases">
        <authorList>
            <person name="Palmer J.M."/>
        </authorList>
    </citation>
    <scope>NUCLEOTIDE SEQUENCE [LARGE SCALE GENOMIC DNA]</scope>
    <source>
        <strain evidence="2 3">AT_MEX2019</strain>
        <tissue evidence="2">Muscle</tissue>
    </source>
</reference>
<comment type="caution">
    <text evidence="2">The sequence shown here is derived from an EMBL/GenBank/DDBJ whole genome shotgun (WGS) entry which is preliminary data.</text>
</comment>
<evidence type="ECO:0008006" key="4">
    <source>
        <dbReference type="Google" id="ProtNLM"/>
    </source>
</evidence>
<feature type="signal peptide" evidence="1">
    <location>
        <begin position="1"/>
        <end position="29"/>
    </location>
</feature>